<organism evidence="2">
    <name type="scientific">Tanacetum cinerariifolium</name>
    <name type="common">Dalmatian daisy</name>
    <name type="synonym">Chrysanthemum cinerariifolium</name>
    <dbReference type="NCBI Taxonomy" id="118510"/>
    <lineage>
        <taxon>Eukaryota</taxon>
        <taxon>Viridiplantae</taxon>
        <taxon>Streptophyta</taxon>
        <taxon>Embryophyta</taxon>
        <taxon>Tracheophyta</taxon>
        <taxon>Spermatophyta</taxon>
        <taxon>Magnoliopsida</taxon>
        <taxon>eudicotyledons</taxon>
        <taxon>Gunneridae</taxon>
        <taxon>Pentapetalae</taxon>
        <taxon>asterids</taxon>
        <taxon>campanulids</taxon>
        <taxon>Asterales</taxon>
        <taxon>Asteraceae</taxon>
        <taxon>Asteroideae</taxon>
        <taxon>Anthemideae</taxon>
        <taxon>Anthemidinae</taxon>
        <taxon>Tanacetum</taxon>
    </lineage>
</organism>
<name>A0A699XL05_TANCI</name>
<feature type="non-terminal residue" evidence="2">
    <location>
        <position position="85"/>
    </location>
</feature>
<accession>A0A699XL05</accession>
<feature type="compositionally biased region" description="Basic and acidic residues" evidence="1">
    <location>
        <begin position="43"/>
        <end position="61"/>
    </location>
</feature>
<evidence type="ECO:0000313" key="2">
    <source>
        <dbReference type="EMBL" id="GFD58506.1"/>
    </source>
</evidence>
<comment type="caution">
    <text evidence="2">The sequence shown here is derived from an EMBL/GenBank/DDBJ whole genome shotgun (WGS) entry which is preliminary data.</text>
</comment>
<evidence type="ECO:0000256" key="1">
    <source>
        <dbReference type="SAM" id="MobiDB-lite"/>
    </source>
</evidence>
<feature type="region of interest" description="Disordered" evidence="1">
    <location>
        <begin position="25"/>
        <end position="85"/>
    </location>
</feature>
<sequence length="85" mass="8986">HALVALVAPAADRATGAAVYLHVAGGENRDPPADSPVRGRRQPGPERRRYSSGRERPDRGGVRGGGVQHHAATHRDLREGTHAAV</sequence>
<gene>
    <name evidence="2" type="ORF">Tci_930475</name>
</gene>
<dbReference type="EMBL" id="BKCJ011853930">
    <property type="protein sequence ID" value="GFD58506.1"/>
    <property type="molecule type" value="Genomic_DNA"/>
</dbReference>
<dbReference type="AlphaFoldDB" id="A0A699XL05"/>
<feature type="compositionally biased region" description="Basic and acidic residues" evidence="1">
    <location>
        <begin position="73"/>
        <end position="85"/>
    </location>
</feature>
<feature type="non-terminal residue" evidence="2">
    <location>
        <position position="1"/>
    </location>
</feature>
<protein>
    <submittedName>
        <fullName evidence="2">Uncharacterized protein</fullName>
    </submittedName>
</protein>
<proteinExistence type="predicted"/>
<reference evidence="2" key="1">
    <citation type="journal article" date="2019" name="Sci. Rep.">
        <title>Draft genome of Tanacetum cinerariifolium, the natural source of mosquito coil.</title>
        <authorList>
            <person name="Yamashiro T."/>
            <person name="Shiraishi A."/>
            <person name="Satake H."/>
            <person name="Nakayama K."/>
        </authorList>
    </citation>
    <scope>NUCLEOTIDE SEQUENCE</scope>
</reference>